<evidence type="ECO:0000313" key="1">
    <source>
        <dbReference type="EMBL" id="CAD9578092.1"/>
    </source>
</evidence>
<dbReference type="EMBL" id="HBGZ01003997">
    <property type="protein sequence ID" value="CAD9578092.1"/>
    <property type="molecule type" value="Transcribed_RNA"/>
</dbReference>
<accession>A0A7S2KL32</accession>
<dbReference type="AlphaFoldDB" id="A0A7S2KL32"/>
<protein>
    <submittedName>
        <fullName evidence="1">Uncharacterized protein</fullName>
    </submittedName>
</protein>
<organism evidence="1">
    <name type="scientific">Skeletonema marinoi</name>
    <dbReference type="NCBI Taxonomy" id="267567"/>
    <lineage>
        <taxon>Eukaryota</taxon>
        <taxon>Sar</taxon>
        <taxon>Stramenopiles</taxon>
        <taxon>Ochrophyta</taxon>
        <taxon>Bacillariophyta</taxon>
        <taxon>Coscinodiscophyceae</taxon>
        <taxon>Thalassiosirophycidae</taxon>
        <taxon>Thalassiosirales</taxon>
        <taxon>Skeletonemataceae</taxon>
        <taxon>Skeletonema</taxon>
        <taxon>Skeletonema marinoi-dohrnii complex</taxon>
    </lineage>
</organism>
<name>A0A7S2KL32_9STRA</name>
<gene>
    <name evidence="1" type="ORF">SMAR0320_LOCUS2725</name>
</gene>
<sequence length="120" mass="13712">MNIMATTLSAHMDNRPNIILVDSRSTDDSSEMTSPSTARLQTIEGEDGHMYEATENQWEEDCYGEKKEWVTISLLDDDDTTDNFLGNDYKYNNEGCATHTVETCVFVSKPVLHFLHFFMC</sequence>
<reference evidence="1" key="1">
    <citation type="submission" date="2021-01" db="EMBL/GenBank/DDBJ databases">
        <authorList>
            <person name="Corre E."/>
            <person name="Pelletier E."/>
            <person name="Niang G."/>
            <person name="Scheremetjew M."/>
            <person name="Finn R."/>
            <person name="Kale V."/>
            <person name="Holt S."/>
            <person name="Cochrane G."/>
            <person name="Meng A."/>
            <person name="Brown T."/>
            <person name="Cohen L."/>
        </authorList>
    </citation>
    <scope>NUCLEOTIDE SEQUENCE</scope>
    <source>
        <strain evidence="1">SM1012Den-03</strain>
    </source>
</reference>
<proteinExistence type="predicted"/>